<keyword evidence="1" id="KW-0732">Signal</keyword>
<dbReference type="EMBL" id="JOMQ01000008">
    <property type="protein sequence ID" value="OUJ04001.1"/>
    <property type="molecule type" value="Genomic_DNA"/>
</dbReference>
<name>A0A1Z5YXH3_9PROT</name>
<dbReference type="RefSeq" id="WP_086650476.1">
    <property type="nucleotide sequence ID" value="NZ_JOMQ01000008.1"/>
</dbReference>
<gene>
    <name evidence="2" type="ORF">HK14_14775</name>
</gene>
<organism evidence="2 3">
    <name type="scientific">Acetobacter cibinongensis</name>
    <dbReference type="NCBI Taxonomy" id="146475"/>
    <lineage>
        <taxon>Bacteria</taxon>
        <taxon>Pseudomonadati</taxon>
        <taxon>Pseudomonadota</taxon>
        <taxon>Alphaproteobacteria</taxon>
        <taxon>Acetobacterales</taxon>
        <taxon>Acetobacteraceae</taxon>
        <taxon>Acetobacter</taxon>
    </lineage>
</organism>
<dbReference type="AlphaFoldDB" id="A0A1Z5YXH3"/>
<evidence type="ECO:0000313" key="2">
    <source>
        <dbReference type="EMBL" id="OUJ04001.1"/>
    </source>
</evidence>
<feature type="chain" id="PRO_5012283700" description="Burkholderia phage Bcep781 gp06" evidence="1">
    <location>
        <begin position="23"/>
        <end position="130"/>
    </location>
</feature>
<sequence length="130" mass="14131">MSQSLFAMAAAATAALLPPVVATLRIHQGTTIQPDGRVTPHYTPLLVSIRVQPATSADLEHSMGLNQSTQTRTIYMPGAIQGLERSHQFGGDILLFEDAEWLVTGQPETWGNAQWSRLVVTRQLPLPSSL</sequence>
<reference evidence="2 3" key="1">
    <citation type="submission" date="2014-06" db="EMBL/GenBank/DDBJ databases">
        <authorList>
            <person name="Ju J."/>
            <person name="Zhang J."/>
        </authorList>
    </citation>
    <scope>NUCLEOTIDE SEQUENCE [LARGE SCALE GENOMIC DNA]</scope>
    <source>
        <strain evidence="2 3">DsW_47</strain>
    </source>
</reference>
<evidence type="ECO:0000313" key="3">
    <source>
        <dbReference type="Proteomes" id="UP000196086"/>
    </source>
</evidence>
<protein>
    <recommendedName>
        <fullName evidence="4">Burkholderia phage Bcep781 gp06</fullName>
    </recommendedName>
</protein>
<dbReference type="Proteomes" id="UP000196086">
    <property type="component" value="Unassembled WGS sequence"/>
</dbReference>
<dbReference type="OrthoDB" id="7507358at2"/>
<proteinExistence type="predicted"/>
<comment type="caution">
    <text evidence="2">The sequence shown here is derived from an EMBL/GenBank/DDBJ whole genome shotgun (WGS) entry which is preliminary data.</text>
</comment>
<evidence type="ECO:0000256" key="1">
    <source>
        <dbReference type="SAM" id="SignalP"/>
    </source>
</evidence>
<accession>A0A1Z5YXH3</accession>
<evidence type="ECO:0008006" key="4">
    <source>
        <dbReference type="Google" id="ProtNLM"/>
    </source>
</evidence>
<feature type="signal peptide" evidence="1">
    <location>
        <begin position="1"/>
        <end position="22"/>
    </location>
</feature>